<name>A0ACB5T976_AMBMO</name>
<protein>
    <submittedName>
        <fullName evidence="1">Unnamed protein product</fullName>
    </submittedName>
</protein>
<sequence>MVTCTNESEMISKANNIPVSTHRQQFHPYRKKPIACLNCRERKVKCDKERPHCRICTLRRMTCVYLEPQKTGPKSSRKITKNIESQPSSSTSNMKSLSPANQVSTNIPKTLSPAPNNVLNVNTIHRLSIDSFKKNSKSQNDTGSSDSSTKVTANVKNHTLSTTQNIISVAPASKPSSKKAPVPIIPKTPSSKGQSAEPAVEFNKPLSLNLATHSQALSNEHLKMLKLEECGLTANDIDIFHNYWFGLPHMSDHMSPKRYFSYFNSDPQSVLHCSYIIWAHSAKDIPEYETKSNQLYEKSVEIGDTYWKNKQSMDNFNMHYYLHYMNERYFYEYLSGAGLNCSVNLSSCMRIAQLAGYIQIDAFPNNTITGRTARPLDLRGISSITMNIESSTAQDHTIDDNLDPDLPLAEEKRRLFWDIYLGEKWYSLITGLPSSLSVDSETLIYTPLSS</sequence>
<gene>
    <name evidence="1" type="ORF">Amon02_000629700</name>
</gene>
<evidence type="ECO:0000313" key="1">
    <source>
        <dbReference type="EMBL" id="GME83632.1"/>
    </source>
</evidence>
<organism evidence="1 2">
    <name type="scientific">Ambrosiozyma monospora</name>
    <name type="common">Yeast</name>
    <name type="synonym">Endomycopsis monosporus</name>
    <dbReference type="NCBI Taxonomy" id="43982"/>
    <lineage>
        <taxon>Eukaryota</taxon>
        <taxon>Fungi</taxon>
        <taxon>Dikarya</taxon>
        <taxon>Ascomycota</taxon>
        <taxon>Saccharomycotina</taxon>
        <taxon>Pichiomycetes</taxon>
        <taxon>Pichiales</taxon>
        <taxon>Pichiaceae</taxon>
        <taxon>Ambrosiozyma</taxon>
    </lineage>
</organism>
<accession>A0ACB5T976</accession>
<comment type="caution">
    <text evidence="1">The sequence shown here is derived from an EMBL/GenBank/DDBJ whole genome shotgun (WGS) entry which is preliminary data.</text>
</comment>
<keyword evidence="2" id="KW-1185">Reference proteome</keyword>
<dbReference type="EMBL" id="BSXS01004879">
    <property type="protein sequence ID" value="GME83632.1"/>
    <property type="molecule type" value="Genomic_DNA"/>
</dbReference>
<evidence type="ECO:0000313" key="2">
    <source>
        <dbReference type="Proteomes" id="UP001165064"/>
    </source>
</evidence>
<reference evidence="1" key="1">
    <citation type="submission" date="2023-04" db="EMBL/GenBank/DDBJ databases">
        <title>Ambrosiozyma monospora NBRC 10751.</title>
        <authorList>
            <person name="Ichikawa N."/>
            <person name="Sato H."/>
            <person name="Tonouchi N."/>
        </authorList>
    </citation>
    <scope>NUCLEOTIDE SEQUENCE</scope>
    <source>
        <strain evidence="1">NBRC 10751</strain>
    </source>
</reference>
<dbReference type="Proteomes" id="UP001165064">
    <property type="component" value="Unassembled WGS sequence"/>
</dbReference>
<proteinExistence type="predicted"/>